<evidence type="ECO:0000313" key="1">
    <source>
        <dbReference type="EMBL" id="PHV69527.1"/>
    </source>
</evidence>
<reference evidence="1" key="1">
    <citation type="submission" date="2017-10" db="EMBL/GenBank/DDBJ databases">
        <title>Genome sequence of cellulolytic Lachnospiraceae bacterium XHS1971 isolated from hotspring sediment.</title>
        <authorList>
            <person name="Vasudevan G."/>
            <person name="Joshi A.J."/>
            <person name="Hivarkar S."/>
            <person name="Lanjekar V.B."/>
            <person name="Dhakephalkar P.K."/>
            <person name="Dagar S."/>
        </authorList>
    </citation>
    <scope>NUCLEOTIDE SEQUENCE</scope>
    <source>
        <strain evidence="1">XHS1971</strain>
    </source>
</reference>
<dbReference type="EMBL" id="PEDL01000025">
    <property type="protein sequence ID" value="PHV69527.1"/>
    <property type="molecule type" value="Genomic_DNA"/>
</dbReference>
<gene>
    <name evidence="1" type="ORF">CS063_15230</name>
</gene>
<comment type="caution">
    <text evidence="1">The sequence shown here is derived from an EMBL/GenBank/DDBJ whole genome shotgun (WGS) entry which is preliminary data.</text>
</comment>
<sequence length="252" mass="28824">MPNNYDNYLCKVLKLFSKESITADDIEEINPSTCAPLCKLRKLKPNTEFLTMGNDANTVYIALSGTYHCLINSVFGDSIVADTMLSPYIFGLLEYILNVPKYTASIRTIKASIIIEVPANLFFHAMHNNLTVANVCISYFANVSQYYMDMAEIRALYNLDDTILLYLFNSCNSSSFPFTLTVSRKTMSHLLHINLRSLYRHLSKLQEQDYFSIINGKITINSAQYKKLDTYCTSFLGTNRRPFQIYSAFPEY</sequence>
<evidence type="ECO:0000313" key="2">
    <source>
        <dbReference type="Proteomes" id="UP000224460"/>
    </source>
</evidence>
<proteinExistence type="predicted"/>
<protein>
    <submittedName>
        <fullName evidence="1">Uncharacterized protein</fullName>
    </submittedName>
</protein>
<organism evidence="1 2">
    <name type="scientific">Sporanaerobium hydrogeniformans</name>
    <dbReference type="NCBI Taxonomy" id="3072179"/>
    <lineage>
        <taxon>Bacteria</taxon>
        <taxon>Bacillati</taxon>
        <taxon>Bacillota</taxon>
        <taxon>Clostridia</taxon>
        <taxon>Lachnospirales</taxon>
        <taxon>Lachnospiraceae</taxon>
        <taxon>Sporanaerobium</taxon>
    </lineage>
</organism>
<accession>A0AC61DAJ2</accession>
<keyword evidence="2" id="KW-1185">Reference proteome</keyword>
<name>A0AC61DAJ2_9FIRM</name>
<dbReference type="Proteomes" id="UP000224460">
    <property type="component" value="Unassembled WGS sequence"/>
</dbReference>